<evidence type="ECO:0000313" key="1">
    <source>
        <dbReference type="EMBL" id="KMY28297.1"/>
    </source>
</evidence>
<dbReference type="GeneID" id="96601262"/>
<sequence>MQITLKINGQEKIFSNDFVKARVFRNALKMNEKMRNEGNEISVETFDEMISFVVNVFDNQFTIDDVWDGLEAGRLQEEIMRVFNNVLNIGGLETKPALNDAEGKLVE</sequence>
<comment type="caution">
    <text evidence="1">The sequence shown here is derived from an EMBL/GenBank/DDBJ whole genome shotgun (WGS) entry which is preliminary data.</text>
</comment>
<name>A0A0K9F237_9BACI</name>
<accession>A0A0K9F237</accession>
<dbReference type="RefSeq" id="WP_134008643.1">
    <property type="nucleotide sequence ID" value="NZ_LFXJ01000013.1"/>
</dbReference>
<evidence type="ECO:0000313" key="2">
    <source>
        <dbReference type="Proteomes" id="UP000037326"/>
    </source>
</evidence>
<organism evidence="1 2">
    <name type="scientific">Lysinibacillus xylanilyticus</name>
    <dbReference type="NCBI Taxonomy" id="582475"/>
    <lineage>
        <taxon>Bacteria</taxon>
        <taxon>Bacillati</taxon>
        <taxon>Bacillota</taxon>
        <taxon>Bacilli</taxon>
        <taxon>Bacillales</taxon>
        <taxon>Bacillaceae</taxon>
        <taxon>Lysinibacillus</taxon>
    </lineage>
</organism>
<dbReference type="InterPro" id="IPR057006">
    <property type="entry name" value="Phage_TAC_19"/>
</dbReference>
<dbReference type="EMBL" id="LFXJ01000013">
    <property type="protein sequence ID" value="KMY28297.1"/>
    <property type="molecule type" value="Genomic_DNA"/>
</dbReference>
<dbReference type="PATRIC" id="fig|582475.4.peg.4767"/>
<evidence type="ECO:0008006" key="3">
    <source>
        <dbReference type="Google" id="ProtNLM"/>
    </source>
</evidence>
<dbReference type="Proteomes" id="UP000037326">
    <property type="component" value="Unassembled WGS sequence"/>
</dbReference>
<proteinExistence type="predicted"/>
<protein>
    <recommendedName>
        <fullName evidence="3">Phage protein</fullName>
    </recommendedName>
</protein>
<dbReference type="AlphaFoldDB" id="A0A0K9F237"/>
<gene>
    <name evidence="1" type="ORF">ACZ11_24010</name>
</gene>
<dbReference type="Pfam" id="PF23857">
    <property type="entry name" value="Phage_TAC_19"/>
    <property type="match status" value="1"/>
</dbReference>
<reference evidence="2" key="1">
    <citation type="submission" date="2015-07" db="EMBL/GenBank/DDBJ databases">
        <authorList>
            <consortium name="Consortium for Microbial Forensics and Genomics (microFORGE)"/>
            <person name="Knight B.M."/>
            <person name="Roberts D.P."/>
            <person name="Lin D."/>
            <person name="Hari K."/>
            <person name="Fletcher J."/>
            <person name="Melcher U."/>
            <person name="Blagden T."/>
            <person name="Winegar R.A."/>
        </authorList>
    </citation>
    <scope>NUCLEOTIDE SEQUENCE [LARGE SCALE GENOMIC DNA]</scope>
    <source>
        <strain evidence="2">DSM 23493</strain>
    </source>
</reference>
<dbReference type="OrthoDB" id="2915540at2"/>
<dbReference type="NCBIfam" id="NF047360">
    <property type="entry name" value="tail_chap_PVL"/>
    <property type="match status" value="1"/>
</dbReference>